<evidence type="ECO:0000313" key="3">
    <source>
        <dbReference type="Proteomes" id="UP000541033"/>
    </source>
</evidence>
<dbReference type="GO" id="GO:0003700">
    <property type="term" value="F:DNA-binding transcription factor activity"/>
    <property type="evidence" value="ECO:0007669"/>
    <property type="project" value="InterPro"/>
</dbReference>
<comment type="caution">
    <text evidence="2">The sequence shown here is derived from an EMBL/GenBank/DDBJ whole genome shotgun (WGS) entry which is preliminary data.</text>
</comment>
<dbReference type="EMBL" id="JAAMOX010000001">
    <property type="protein sequence ID" value="NIH53339.1"/>
    <property type="molecule type" value="Genomic_DNA"/>
</dbReference>
<dbReference type="InterPro" id="IPR036388">
    <property type="entry name" value="WH-like_DNA-bd_sf"/>
</dbReference>
<dbReference type="PANTHER" id="PTHR33164">
    <property type="entry name" value="TRANSCRIPTIONAL REGULATOR, MARR FAMILY"/>
    <property type="match status" value="1"/>
</dbReference>
<keyword evidence="3" id="KW-1185">Reference proteome</keyword>
<dbReference type="GO" id="GO:0003677">
    <property type="term" value="F:DNA binding"/>
    <property type="evidence" value="ECO:0007669"/>
    <property type="project" value="UniProtKB-KW"/>
</dbReference>
<dbReference type="PROSITE" id="PS50995">
    <property type="entry name" value="HTH_MARR_2"/>
    <property type="match status" value="1"/>
</dbReference>
<dbReference type="InterPro" id="IPR039422">
    <property type="entry name" value="MarR/SlyA-like"/>
</dbReference>
<dbReference type="Gene3D" id="1.10.10.10">
    <property type="entry name" value="Winged helix-like DNA-binding domain superfamily/Winged helix DNA-binding domain"/>
    <property type="match status" value="1"/>
</dbReference>
<dbReference type="SMART" id="SM00347">
    <property type="entry name" value="HTH_MARR"/>
    <property type="match status" value="1"/>
</dbReference>
<keyword evidence="2" id="KW-0238">DNA-binding</keyword>
<dbReference type="InterPro" id="IPR000835">
    <property type="entry name" value="HTH_MarR-typ"/>
</dbReference>
<evidence type="ECO:0000259" key="1">
    <source>
        <dbReference type="PROSITE" id="PS50995"/>
    </source>
</evidence>
<gene>
    <name evidence="2" type="ORF">FHX76_001207</name>
</gene>
<dbReference type="PANTHER" id="PTHR33164:SF57">
    <property type="entry name" value="MARR-FAMILY TRANSCRIPTIONAL REGULATOR"/>
    <property type="match status" value="1"/>
</dbReference>
<dbReference type="Proteomes" id="UP000541033">
    <property type="component" value="Unassembled WGS sequence"/>
</dbReference>
<organism evidence="2 3">
    <name type="scientific">Lysinibacter cavernae</name>
    <dbReference type="NCBI Taxonomy" id="1640652"/>
    <lineage>
        <taxon>Bacteria</taxon>
        <taxon>Bacillati</taxon>
        <taxon>Actinomycetota</taxon>
        <taxon>Actinomycetes</taxon>
        <taxon>Micrococcales</taxon>
        <taxon>Microbacteriaceae</taxon>
        <taxon>Lysinibacter</taxon>
    </lineage>
</organism>
<dbReference type="PRINTS" id="PR00598">
    <property type="entry name" value="HTHMARR"/>
</dbReference>
<sequence>MTDSIPSTESGLRADPIRFPLAQGVGDEVSQLITTARNLANQGLSEVHPELQAAGLYIMRWLSTHGPTQAGKIAEALHMDKSAVSRQTRSLREYGFVTSEQDPTDGRAMVVQLTPLGQGKLDGRKQVSRERFYSRLEDWTADELNSLHELLAKLNRSKPFGE</sequence>
<feature type="domain" description="HTH marR-type" evidence="1">
    <location>
        <begin position="26"/>
        <end position="156"/>
    </location>
</feature>
<dbReference type="GO" id="GO:0006950">
    <property type="term" value="P:response to stress"/>
    <property type="evidence" value="ECO:0007669"/>
    <property type="project" value="TreeGrafter"/>
</dbReference>
<dbReference type="InterPro" id="IPR036390">
    <property type="entry name" value="WH_DNA-bd_sf"/>
</dbReference>
<reference evidence="2 3" key="1">
    <citation type="submission" date="2020-02" db="EMBL/GenBank/DDBJ databases">
        <title>Sequencing the genomes of 1000 actinobacteria strains.</title>
        <authorList>
            <person name="Klenk H.-P."/>
        </authorList>
    </citation>
    <scope>NUCLEOTIDE SEQUENCE [LARGE SCALE GENOMIC DNA]</scope>
    <source>
        <strain evidence="2 3">DSM 27960</strain>
    </source>
</reference>
<dbReference type="Pfam" id="PF01047">
    <property type="entry name" value="MarR"/>
    <property type="match status" value="1"/>
</dbReference>
<name>A0A7X5R0C4_9MICO</name>
<dbReference type="RefSeq" id="WP_167148872.1">
    <property type="nucleotide sequence ID" value="NZ_JAAMOX010000001.1"/>
</dbReference>
<dbReference type="AlphaFoldDB" id="A0A7X5R0C4"/>
<evidence type="ECO:0000313" key="2">
    <source>
        <dbReference type="EMBL" id="NIH53339.1"/>
    </source>
</evidence>
<protein>
    <submittedName>
        <fullName evidence="2">DNA-binding MarR family transcriptional regulator</fullName>
    </submittedName>
</protein>
<proteinExistence type="predicted"/>
<dbReference type="SUPFAM" id="SSF46785">
    <property type="entry name" value="Winged helix' DNA-binding domain"/>
    <property type="match status" value="1"/>
</dbReference>
<accession>A0A7X5R0C4</accession>